<comment type="subcellular location">
    <subcellularLocation>
        <location evidence="2">Chromosome</location>
    </subcellularLocation>
    <subcellularLocation>
        <location evidence="1">Nucleus</location>
    </subcellularLocation>
</comment>
<keyword evidence="7 10" id="KW-0226">DNA condensation</keyword>
<dbReference type="GO" id="GO:0010032">
    <property type="term" value="P:meiotic chromosome condensation"/>
    <property type="evidence" value="ECO:0007669"/>
    <property type="project" value="TreeGrafter"/>
</dbReference>
<evidence type="ECO:0000256" key="1">
    <source>
        <dbReference type="ARBA" id="ARBA00004123"/>
    </source>
</evidence>
<keyword evidence="8" id="KW-0539">Nucleus</keyword>
<dbReference type="GO" id="GO:0042393">
    <property type="term" value="F:histone binding"/>
    <property type="evidence" value="ECO:0007669"/>
    <property type="project" value="TreeGrafter"/>
</dbReference>
<evidence type="ECO:0000256" key="8">
    <source>
        <dbReference type="ARBA" id="ARBA00023242"/>
    </source>
</evidence>
<feature type="compositionally biased region" description="Basic and acidic residues" evidence="11">
    <location>
        <begin position="935"/>
        <end position="945"/>
    </location>
</feature>
<feature type="chain" id="PRO_5024353992" description="Condensin complex subunit 1" evidence="12">
    <location>
        <begin position="19"/>
        <end position="1462"/>
    </location>
</feature>
<name>A0A5K3FMD3_MESCO</name>
<dbReference type="WBParaSite" id="MCU_009617-RA">
    <property type="protein sequence ID" value="MCU_009617-RA"/>
    <property type="gene ID" value="MCU_009617"/>
</dbReference>
<evidence type="ECO:0000256" key="9">
    <source>
        <dbReference type="ARBA" id="ARBA00023306"/>
    </source>
</evidence>
<dbReference type="GO" id="GO:0000796">
    <property type="term" value="C:condensin complex"/>
    <property type="evidence" value="ECO:0007669"/>
    <property type="project" value="TreeGrafter"/>
</dbReference>
<dbReference type="PANTHER" id="PTHR14222">
    <property type="entry name" value="CONDENSIN"/>
    <property type="match status" value="1"/>
</dbReference>
<feature type="compositionally biased region" description="Low complexity" evidence="11">
    <location>
        <begin position="1445"/>
        <end position="1456"/>
    </location>
</feature>
<evidence type="ECO:0000256" key="5">
    <source>
        <dbReference type="ARBA" id="ARBA00022618"/>
    </source>
</evidence>
<dbReference type="InterPro" id="IPR024324">
    <property type="entry name" value="Condensin_cplx_su1_N"/>
</dbReference>
<feature type="compositionally biased region" description="Basic residues" evidence="11">
    <location>
        <begin position="1404"/>
        <end position="1422"/>
    </location>
</feature>
<evidence type="ECO:0000259" key="13">
    <source>
        <dbReference type="Pfam" id="PF12717"/>
    </source>
</evidence>
<keyword evidence="12" id="KW-0732">Signal</keyword>
<dbReference type="GO" id="GO:0000779">
    <property type="term" value="C:condensed chromosome, centromeric region"/>
    <property type="evidence" value="ECO:0007669"/>
    <property type="project" value="TreeGrafter"/>
</dbReference>
<dbReference type="InterPro" id="IPR032682">
    <property type="entry name" value="Cnd1_C"/>
</dbReference>
<dbReference type="GO" id="GO:0051301">
    <property type="term" value="P:cell division"/>
    <property type="evidence" value="ECO:0007669"/>
    <property type="project" value="UniProtKB-KW"/>
</dbReference>
<dbReference type="InterPro" id="IPR011989">
    <property type="entry name" value="ARM-like"/>
</dbReference>
<evidence type="ECO:0000256" key="12">
    <source>
        <dbReference type="SAM" id="SignalP"/>
    </source>
</evidence>
<evidence type="ECO:0000256" key="4">
    <source>
        <dbReference type="ARBA" id="ARBA00022454"/>
    </source>
</evidence>
<feature type="signal peptide" evidence="12">
    <location>
        <begin position="1"/>
        <end position="18"/>
    </location>
</feature>
<dbReference type="Pfam" id="PF12922">
    <property type="entry name" value="Cnd1_N"/>
    <property type="match status" value="1"/>
</dbReference>
<reference evidence="15" key="1">
    <citation type="submission" date="2019-11" db="UniProtKB">
        <authorList>
            <consortium name="WormBaseParasite"/>
        </authorList>
    </citation>
    <scope>IDENTIFICATION</scope>
</reference>
<comment type="function">
    <text evidence="10">Regulatory subunit of the condensin complex, a complex required for conversion of interphase chromatin into mitotic-like condense chromosomes. The condensin complex probably introduces positive supercoils into relaxed DNA in the presence of type I topoisomerases and converts nicked DNA into positive knotted forms in the presence of type II topoisomerases.</text>
</comment>
<keyword evidence="5 10" id="KW-0132">Cell division</keyword>
<proteinExistence type="inferred from homology"/>
<comment type="similarity">
    <text evidence="3 10">Belongs to the CND1 (condensin subunit 1) family.</text>
</comment>
<feature type="region of interest" description="Disordered" evidence="11">
    <location>
        <begin position="1400"/>
        <end position="1462"/>
    </location>
</feature>
<dbReference type="GO" id="GO:0005634">
    <property type="term" value="C:nucleus"/>
    <property type="evidence" value="ECO:0007669"/>
    <property type="project" value="UniProtKB-SubCell"/>
</dbReference>
<protein>
    <recommendedName>
        <fullName evidence="10">Condensin complex subunit 1</fullName>
    </recommendedName>
</protein>
<evidence type="ECO:0000313" key="15">
    <source>
        <dbReference type="WBParaSite" id="MCU_009617-RA"/>
    </source>
</evidence>
<keyword evidence="6 10" id="KW-0498">Mitosis</keyword>
<dbReference type="InterPro" id="IPR007673">
    <property type="entry name" value="Condensin_cplx_su1"/>
</dbReference>
<organism evidence="15">
    <name type="scientific">Mesocestoides corti</name>
    <name type="common">Flatworm</name>
    <dbReference type="NCBI Taxonomy" id="53468"/>
    <lineage>
        <taxon>Eukaryota</taxon>
        <taxon>Metazoa</taxon>
        <taxon>Spiralia</taxon>
        <taxon>Lophotrochozoa</taxon>
        <taxon>Platyhelminthes</taxon>
        <taxon>Cestoda</taxon>
        <taxon>Eucestoda</taxon>
        <taxon>Cyclophyllidea</taxon>
        <taxon>Mesocestoididae</taxon>
        <taxon>Mesocestoides</taxon>
    </lineage>
</organism>
<evidence type="ECO:0000256" key="2">
    <source>
        <dbReference type="ARBA" id="ARBA00004286"/>
    </source>
</evidence>
<evidence type="ECO:0000256" key="3">
    <source>
        <dbReference type="ARBA" id="ARBA00009606"/>
    </source>
</evidence>
<feature type="region of interest" description="Disordered" evidence="11">
    <location>
        <begin position="1034"/>
        <end position="1063"/>
    </location>
</feature>
<dbReference type="InterPro" id="IPR016024">
    <property type="entry name" value="ARM-type_fold"/>
</dbReference>
<evidence type="ECO:0000256" key="6">
    <source>
        <dbReference type="ARBA" id="ARBA00022776"/>
    </source>
</evidence>
<dbReference type="InterPro" id="IPR026971">
    <property type="entry name" value="CND1/NCAPD3"/>
</dbReference>
<evidence type="ECO:0000256" key="10">
    <source>
        <dbReference type="PIRNR" id="PIRNR017127"/>
    </source>
</evidence>
<keyword evidence="9 10" id="KW-0131">Cell cycle</keyword>
<feature type="domain" description="Condensin complex subunit 1 C-terminal" evidence="13">
    <location>
        <begin position="1161"/>
        <end position="1321"/>
    </location>
</feature>
<dbReference type="Gene3D" id="1.25.10.10">
    <property type="entry name" value="Leucine-rich Repeat Variant"/>
    <property type="match status" value="2"/>
</dbReference>
<dbReference type="PIRSF" id="PIRSF017127">
    <property type="entry name" value="Condensin_D2"/>
    <property type="match status" value="1"/>
</dbReference>
<evidence type="ECO:0000256" key="7">
    <source>
        <dbReference type="ARBA" id="ARBA00023067"/>
    </source>
</evidence>
<dbReference type="GO" id="GO:0007076">
    <property type="term" value="P:mitotic chromosome condensation"/>
    <property type="evidence" value="ECO:0007669"/>
    <property type="project" value="InterPro"/>
</dbReference>
<sequence>MFMLFSAHVLLCFSHVMLEFVIPVSRNDLLNATVSSYSVNEVVSSRHLAAKVQDCQKKLVREGQRGVLQYFDIFFSVLHEWKSVDASTKEDAWQIILKGCELSVRELVGVIKPTEPNSALSRSLLIERRNAIKMHSYLLCQFIETFENDATAEASSVVASKVGRGRGKTLTSAAKGRRAESDVTLDWPVECTNAITVLDQLCKLDIKHFWDPPIVEDDFVNLLANSCYKLLENKSMAANATVRGAIAGLLSTLIQHYKHGIPCCLKLAQMLQCFAHTANVLNVMVNQFMTDEAMIPFVKELLTEICGYDSEDLERDSAGTHNFCAFLESVSSAHPSLATSILPLIRARLSEDPYQMRNCALNVIGEVLRNLYTGHPHLEGKDKIQRDRLMDVLQEHIHDVNGFVRARALQIWCNIASTGGLPIRRQVQLAHLLVGPDGAVNDVSSFARKNALRLLTTIIVQSPAVKLNSEDLANVLNKEQTRLHALEEHFVRLNPDNVGIKTRPTTQGDVEDPEIRTSDDIDNEEESVGSNKASRGCRVTRQLDSDDEEKKAVELGACEAAAALEAAIHSAAMVAQDEQCGTTRPPISVEVAFEAHKADLVRQRACVAYLREMQRFAGYMATAIDDVKNMLHSKTVTDVLEAIDFFLTAKQAGVRNLDSAIRHMMAMIWSQEEQIRKAVLDACRRLYFQPDIVNESFTADGRLSSAALTVVISTLVRLISESTMGDFVSLEHILHKLLDLRHVDDDLVKELWRRFVDIASTMTDNVLVPYERRQELKAVLILLKMISLPSRKNLERHLSDLVNYGLGATIGFANVDLECAMYACMVIQRMIPTEQLGKPKNHSVRSTPGNSKFLGPFRLPTSHSLCTSLRRLLILTFTSASRIHWIPLMEQAVTTIFQLIDTPSLVMAEVLREIGEQFLKAATKTPPPPPSSSQSHKEAEPEKRNPTVAEAEVAEDASGEPADADTTPQPPSSQTAAPVIPSFILARFIALAGHVALKMLVHLEFSVLNEIKRREAIHEESKQARRRITKTPKSLRRVTTLDASTQSISATGGHKSDISGNAGSSTLEEEAALLGAVADDAEADYIRSVLNNEIVLQPDHLLARLLPLVVHVCTHPSKYADPDLQASASLALVKFMLVSSNVCEQNLQLLFTLAERNPSEVVRANLIVGLGDLARRFPNLIEPWTPNLYARLRDPSSKVRINALNTLSHLIMNDMVKVKGQISEMTVCLVNDNDRLRQLSRLFFRELAQKGNALYNVMPDIISRLSDPEVGVDETTFRLTVDFLIPLIEKERLCETLVEKICSRFRVTQSERQWRDLAYCLRVMSFNERMVRTLQENLPIFAQQLSIHDVYQSFSEILVNAKKNAKADNLPQLEELEAKIEEFHQKGVADEEALQRAEVMAKKAAAKRRKTGSNSRKSTRRGRPQDADVDDTPEKPTNPRKTRSRAAVARSRVVFSSDEDED</sequence>
<dbReference type="PANTHER" id="PTHR14222:SF2">
    <property type="entry name" value="CONDENSIN COMPLEX SUBUNIT 1"/>
    <property type="match status" value="1"/>
</dbReference>
<feature type="domain" description="Condensin complex subunit 1 N-terminal" evidence="14">
    <location>
        <begin position="89"/>
        <end position="260"/>
    </location>
</feature>
<feature type="region of interest" description="Disordered" evidence="11">
    <location>
        <begin position="921"/>
        <end position="975"/>
    </location>
</feature>
<evidence type="ECO:0000259" key="14">
    <source>
        <dbReference type="Pfam" id="PF12922"/>
    </source>
</evidence>
<dbReference type="SUPFAM" id="SSF48371">
    <property type="entry name" value="ARM repeat"/>
    <property type="match status" value="1"/>
</dbReference>
<feature type="region of interest" description="Disordered" evidence="11">
    <location>
        <begin position="497"/>
        <end position="545"/>
    </location>
</feature>
<accession>A0A5K3FMD3</accession>
<evidence type="ECO:0000256" key="11">
    <source>
        <dbReference type="SAM" id="MobiDB-lite"/>
    </source>
</evidence>
<keyword evidence="4" id="KW-0158">Chromosome</keyword>
<dbReference type="Pfam" id="PF12717">
    <property type="entry name" value="Cnd1"/>
    <property type="match status" value="1"/>
</dbReference>
<feature type="compositionally biased region" description="Polar residues" evidence="11">
    <location>
        <begin position="1041"/>
        <end position="1050"/>
    </location>
</feature>